<dbReference type="GO" id="GO:0004674">
    <property type="term" value="F:protein serine/threonine kinase activity"/>
    <property type="evidence" value="ECO:0007669"/>
    <property type="project" value="TreeGrafter"/>
</dbReference>
<feature type="domain" description="HipA-like C-terminal" evidence="4">
    <location>
        <begin position="158"/>
        <end position="351"/>
    </location>
</feature>
<organism evidence="5 6">
    <name type="scientific">Avibacterium paragallinarum</name>
    <name type="common">Haemophilus gallinarum</name>
    <dbReference type="NCBI Taxonomy" id="728"/>
    <lineage>
        <taxon>Bacteria</taxon>
        <taxon>Pseudomonadati</taxon>
        <taxon>Pseudomonadota</taxon>
        <taxon>Gammaproteobacteria</taxon>
        <taxon>Pasteurellales</taxon>
        <taxon>Pasteurellaceae</taxon>
        <taxon>Avibacterium</taxon>
    </lineage>
</organism>
<proteinExistence type="inferred from homology"/>
<keyword evidence="3" id="KW-0418">Kinase</keyword>
<evidence type="ECO:0000313" key="6">
    <source>
        <dbReference type="Proteomes" id="UP000254465"/>
    </source>
</evidence>
<dbReference type="GO" id="GO:0005829">
    <property type="term" value="C:cytosol"/>
    <property type="evidence" value="ECO:0007669"/>
    <property type="project" value="TreeGrafter"/>
</dbReference>
<dbReference type="PANTHER" id="PTHR37419">
    <property type="entry name" value="SERINE/THREONINE-PROTEIN KINASE TOXIN HIPA"/>
    <property type="match status" value="1"/>
</dbReference>
<dbReference type="InterPro" id="IPR012893">
    <property type="entry name" value="HipA-like_C"/>
</dbReference>
<name>A0A377I7D0_AVIPA</name>
<accession>A0A377I7D0</accession>
<dbReference type="AlphaFoldDB" id="A0A377I7D0"/>
<evidence type="ECO:0000313" key="5">
    <source>
        <dbReference type="EMBL" id="STO71258.1"/>
    </source>
</evidence>
<evidence type="ECO:0000256" key="3">
    <source>
        <dbReference type="ARBA" id="ARBA00022777"/>
    </source>
</evidence>
<gene>
    <name evidence="5" type="primary">hipA</name>
    <name evidence="5" type="ORF">NCTC11296_01154</name>
</gene>
<evidence type="ECO:0000256" key="2">
    <source>
        <dbReference type="ARBA" id="ARBA00022679"/>
    </source>
</evidence>
<dbReference type="InterPro" id="IPR016869">
    <property type="entry name" value="UCP028135_HipA-like"/>
</dbReference>
<dbReference type="PANTHER" id="PTHR37419:SF8">
    <property type="entry name" value="TOXIN YJJJ"/>
    <property type="match status" value="1"/>
</dbReference>
<protein>
    <submittedName>
        <fullName evidence="5">HipA domain-containing protein</fullName>
    </submittedName>
</protein>
<evidence type="ECO:0000256" key="1">
    <source>
        <dbReference type="ARBA" id="ARBA00010164"/>
    </source>
</evidence>
<reference evidence="5 6" key="1">
    <citation type="submission" date="2018-06" db="EMBL/GenBank/DDBJ databases">
        <authorList>
            <consortium name="Pathogen Informatics"/>
            <person name="Doyle S."/>
        </authorList>
    </citation>
    <scope>NUCLEOTIDE SEQUENCE [LARGE SCALE GENOMIC DNA]</scope>
    <source>
        <strain evidence="5 6">NCTC11296</strain>
    </source>
</reference>
<dbReference type="Proteomes" id="UP000254465">
    <property type="component" value="Unassembled WGS sequence"/>
</dbReference>
<evidence type="ECO:0000259" key="4">
    <source>
        <dbReference type="Pfam" id="PF07804"/>
    </source>
</evidence>
<keyword evidence="2" id="KW-0808">Transferase</keyword>
<dbReference type="Pfam" id="PF07804">
    <property type="entry name" value="HipA_C"/>
    <property type="match status" value="1"/>
</dbReference>
<dbReference type="InterPro" id="IPR052028">
    <property type="entry name" value="HipA_Ser/Thr_kinase"/>
</dbReference>
<sequence length="435" mass="50318">MEKLTLQTYIDQEWRDIAELHFEEETYQLSNLVYFPDYITQYFGQEGSRAVSINYPVHIFIENRKALWSCIGDIAPAGASRRYWIESLDIKHLPESEQNYRLLKYGAISPVGNLRIKEATPQKTEVRYFDIEKVKDRQSDFLEYANQSGAMVGGATGAGGEAPKLLLKRHNGKVWIDNLQDGKDQDISYLVKYPRGRYSPIDCDILRAEFHYYQEVAELGFDTIDIHHMCLEEGERYPSLWLPRFDITKKEGKYNRLALESVYSMLQKQGGTLEHEATIRQLIKIISASNLEFDQQHFVLEWVKRDLLNIAFGNSDNHGRNMAFLRDEQKIWLAPIYDFAPMRADPEGIIRSTTWNRKGSLPQEFAGEYRFDLIAESLSDLIEPSLLLTELQQLAIRLVDLKSRLTQRGVPQAILDHPSIGFDYLPEKLKAWGLV</sequence>
<dbReference type="Gene3D" id="1.10.1070.20">
    <property type="match status" value="1"/>
</dbReference>
<dbReference type="RefSeq" id="WP_017806519.1">
    <property type="nucleotide sequence ID" value="NZ_PQVK01000039.1"/>
</dbReference>
<dbReference type="PIRSF" id="PIRSF028135">
    <property type="entry name" value="UCP028135_HipA-like"/>
    <property type="match status" value="1"/>
</dbReference>
<dbReference type="EMBL" id="UGHK01000002">
    <property type="protein sequence ID" value="STO71258.1"/>
    <property type="molecule type" value="Genomic_DNA"/>
</dbReference>
<comment type="similarity">
    <text evidence="1">Belongs to the HipA Ser/Thr kinase family.</text>
</comment>